<dbReference type="InterPro" id="IPR003653">
    <property type="entry name" value="Peptidase_C48_C"/>
</dbReference>
<reference evidence="6 7" key="1">
    <citation type="submission" date="2019-08" db="EMBL/GenBank/DDBJ databases">
        <authorList>
            <person name="Alioto T."/>
            <person name="Alioto T."/>
            <person name="Gomez Garrido J."/>
        </authorList>
    </citation>
    <scope>NUCLEOTIDE SEQUENCE [LARGE SCALE GENOMIC DNA]</scope>
</reference>
<keyword evidence="4" id="KW-0788">Thiol protease</keyword>
<dbReference type="PROSITE" id="PS50600">
    <property type="entry name" value="ULP_PROTEASE"/>
    <property type="match status" value="1"/>
</dbReference>
<feature type="domain" description="Ubiquitin-like protease family profile" evidence="5">
    <location>
        <begin position="252"/>
        <end position="416"/>
    </location>
</feature>
<dbReference type="GO" id="GO:0005634">
    <property type="term" value="C:nucleus"/>
    <property type="evidence" value="ECO:0007669"/>
    <property type="project" value="TreeGrafter"/>
</dbReference>
<dbReference type="Proteomes" id="UP000325440">
    <property type="component" value="Unassembled WGS sequence"/>
</dbReference>
<dbReference type="EMBL" id="CABPRJ010002374">
    <property type="protein sequence ID" value="VVC43933.1"/>
    <property type="molecule type" value="Genomic_DNA"/>
</dbReference>
<evidence type="ECO:0000313" key="7">
    <source>
        <dbReference type="Proteomes" id="UP000325440"/>
    </source>
</evidence>
<protein>
    <submittedName>
        <fullName evidence="6">Ulp1 protease family, C-terminal catalytic domain</fullName>
    </submittedName>
</protein>
<keyword evidence="7" id="KW-1185">Reference proteome</keyword>
<dbReference type="PANTHER" id="PTHR12606">
    <property type="entry name" value="SENTRIN/SUMO-SPECIFIC PROTEASE"/>
    <property type="match status" value="1"/>
</dbReference>
<sequence length="447" mass="52267">MDLNIQPDTDLRDKIENCLNANTAEILRLFNQHNSNYLKTKEKIIRPNNVSYISKFDSIVIQLISVISPKFNLSNNDVINLKLCNNLRNYNNYIVRMDNIFVVDCTQSSNINNSEGDKLLSCHLQNDYQTTTSTIAILDDQIVLFNNDMELSVIASKQLQANTLKVISEFKAPILYKLKFSYNEHNTIENITVHIEDDIWLSYQVQNTLVRTFVSMDYREINEVQKIFPGYCWNLFISLKIILGKELDEKIGLTNVSDLTRIFIPHIWLSDIGINDYFKLIEARSPDDVQVFDTYLYQCHSTRILSNLFRLSHRYNSVFLYKKLLFPINLKESHWIFYFINLETKEIILFDSFNIQTHPEYELSIILQYLDIQCLLWNGIRLDIKEYTFRCGQSPIQSQNNTTDCGVFVCATAEALTRDAPLDYTENDILLLRQRIAYELIIGKLLF</sequence>
<dbReference type="Gene3D" id="3.40.395.10">
    <property type="entry name" value="Adenoviral Proteinase, Chain A"/>
    <property type="match status" value="1"/>
</dbReference>
<dbReference type="InterPro" id="IPR038765">
    <property type="entry name" value="Papain-like_cys_pep_sf"/>
</dbReference>
<dbReference type="GO" id="GO:0006508">
    <property type="term" value="P:proteolysis"/>
    <property type="evidence" value="ECO:0007669"/>
    <property type="project" value="UniProtKB-KW"/>
</dbReference>
<evidence type="ECO:0000313" key="6">
    <source>
        <dbReference type="EMBL" id="VVC43933.1"/>
    </source>
</evidence>
<evidence type="ECO:0000259" key="5">
    <source>
        <dbReference type="PROSITE" id="PS50600"/>
    </source>
</evidence>
<keyword evidence="2 6" id="KW-0645">Protease</keyword>
<evidence type="ECO:0000256" key="2">
    <source>
        <dbReference type="ARBA" id="ARBA00022670"/>
    </source>
</evidence>
<dbReference type="SUPFAM" id="SSF54001">
    <property type="entry name" value="Cysteine proteinases"/>
    <property type="match status" value="1"/>
</dbReference>
<dbReference type="AlphaFoldDB" id="A0A5E4NJQ4"/>
<proteinExistence type="inferred from homology"/>
<comment type="similarity">
    <text evidence="1">Belongs to the peptidase C48 family.</text>
</comment>
<keyword evidence="3" id="KW-0378">Hydrolase</keyword>
<dbReference type="GO" id="GO:0016929">
    <property type="term" value="F:deSUMOylase activity"/>
    <property type="evidence" value="ECO:0007669"/>
    <property type="project" value="TreeGrafter"/>
</dbReference>
<evidence type="ECO:0000256" key="3">
    <source>
        <dbReference type="ARBA" id="ARBA00022801"/>
    </source>
</evidence>
<dbReference type="PANTHER" id="PTHR12606:SF141">
    <property type="entry name" value="GH15225P-RELATED"/>
    <property type="match status" value="1"/>
</dbReference>
<accession>A0A5E4NJQ4</accession>
<dbReference type="OrthoDB" id="6612333at2759"/>
<dbReference type="GO" id="GO:0016926">
    <property type="term" value="P:protein desumoylation"/>
    <property type="evidence" value="ECO:0007669"/>
    <property type="project" value="TreeGrafter"/>
</dbReference>
<name>A0A5E4NJQ4_9HEMI</name>
<gene>
    <name evidence="6" type="ORF">CINCED_3A004351</name>
</gene>
<organism evidence="6 7">
    <name type="scientific">Cinara cedri</name>
    <dbReference type="NCBI Taxonomy" id="506608"/>
    <lineage>
        <taxon>Eukaryota</taxon>
        <taxon>Metazoa</taxon>
        <taxon>Ecdysozoa</taxon>
        <taxon>Arthropoda</taxon>
        <taxon>Hexapoda</taxon>
        <taxon>Insecta</taxon>
        <taxon>Pterygota</taxon>
        <taxon>Neoptera</taxon>
        <taxon>Paraneoptera</taxon>
        <taxon>Hemiptera</taxon>
        <taxon>Sternorrhyncha</taxon>
        <taxon>Aphidomorpha</taxon>
        <taxon>Aphidoidea</taxon>
        <taxon>Aphididae</taxon>
        <taxon>Lachninae</taxon>
        <taxon>Cinara</taxon>
    </lineage>
</organism>
<dbReference type="Pfam" id="PF02902">
    <property type="entry name" value="Peptidase_C48"/>
    <property type="match status" value="1"/>
</dbReference>
<evidence type="ECO:0000256" key="4">
    <source>
        <dbReference type="ARBA" id="ARBA00022807"/>
    </source>
</evidence>
<evidence type="ECO:0000256" key="1">
    <source>
        <dbReference type="ARBA" id="ARBA00005234"/>
    </source>
</evidence>